<evidence type="ECO:0000313" key="2">
    <source>
        <dbReference type="Proteomes" id="UP000509626"/>
    </source>
</evidence>
<dbReference type="OrthoDB" id="157372at2157"/>
<name>A0A7D5QIN8_9EURY</name>
<reference evidence="1 2" key="1">
    <citation type="submission" date="2020-06" db="EMBL/GenBank/DDBJ databases">
        <title>NJ-3-1, isolated from saline soil.</title>
        <authorList>
            <person name="Cui H.L."/>
            <person name="Shi X."/>
        </authorList>
    </citation>
    <scope>NUCLEOTIDE SEQUENCE [LARGE SCALE GENOMIC DNA]</scope>
    <source>
        <strain evidence="1 2">NJ-3-1</strain>
    </source>
</reference>
<organism evidence="1 2">
    <name type="scientific">Halorarum salinum</name>
    <dbReference type="NCBI Taxonomy" id="2743089"/>
    <lineage>
        <taxon>Archaea</taxon>
        <taxon>Methanobacteriati</taxon>
        <taxon>Methanobacteriota</taxon>
        <taxon>Stenosarchaea group</taxon>
        <taxon>Halobacteria</taxon>
        <taxon>Halobacteriales</taxon>
        <taxon>Haloferacaceae</taxon>
        <taxon>Halorarum</taxon>
    </lineage>
</organism>
<proteinExistence type="predicted"/>
<protein>
    <submittedName>
        <fullName evidence="1">Uncharacterized protein</fullName>
    </submittedName>
</protein>
<sequence length="147" mass="15702">MGQTTFDDDELFGEAADEARADVEEHLRNAKATLPTADAVWDTDADNVLGALNGLRSALDTGDATEELRQAKKRYVMAERAGAFEDDEELAGEIEEVADLVGTVEDAHEQVGELTSTVPGLRGRLEEIHAEGADADVDDADGEEAEA</sequence>
<dbReference type="Proteomes" id="UP000509626">
    <property type="component" value="Chromosome"/>
</dbReference>
<evidence type="ECO:0000313" key="1">
    <source>
        <dbReference type="EMBL" id="QLG63542.1"/>
    </source>
</evidence>
<dbReference type="GeneID" id="56039420"/>
<dbReference type="EMBL" id="CP058579">
    <property type="protein sequence ID" value="QLG63542.1"/>
    <property type="molecule type" value="Genomic_DNA"/>
</dbReference>
<dbReference type="RefSeq" id="WP_179270126.1">
    <property type="nucleotide sequence ID" value="NZ_CP058579.1"/>
</dbReference>
<dbReference type="KEGG" id="halu:HUG12_18135"/>
<dbReference type="AlphaFoldDB" id="A0A7D5QIN8"/>
<dbReference type="InterPro" id="IPR043808">
    <property type="entry name" value="DUF5790"/>
</dbReference>
<keyword evidence="2" id="KW-1185">Reference proteome</keyword>
<accession>A0A7D5QIN8</accession>
<gene>
    <name evidence="1" type="ORF">HUG12_18135</name>
</gene>
<dbReference type="Pfam" id="PF19103">
    <property type="entry name" value="DUF5790"/>
    <property type="match status" value="1"/>
</dbReference>